<reference evidence="10 11" key="1">
    <citation type="journal article" date="2021" name="Sci. Rep.">
        <title>The distribution of antibiotic resistance genes in chicken gut microbiota commensals.</title>
        <authorList>
            <person name="Juricova H."/>
            <person name="Matiasovicova J."/>
            <person name="Kubasova T."/>
            <person name="Cejkova D."/>
            <person name="Rychlik I."/>
        </authorList>
    </citation>
    <scope>NUCLEOTIDE SEQUENCE [LARGE SCALE GENOMIC DNA]</scope>
    <source>
        <strain evidence="10 11">An819</strain>
    </source>
</reference>
<evidence type="ECO:0000256" key="3">
    <source>
        <dbReference type="ARBA" id="ARBA00022679"/>
    </source>
</evidence>
<dbReference type="EMBL" id="JACJJL010000004">
    <property type="protein sequence ID" value="MBM6660882.1"/>
    <property type="molecule type" value="Genomic_DNA"/>
</dbReference>
<keyword evidence="3 10" id="KW-0808">Transferase</keyword>
<dbReference type="GO" id="GO:0009244">
    <property type="term" value="P:lipopolysaccharide core region biosynthetic process"/>
    <property type="evidence" value="ECO:0007669"/>
    <property type="project" value="TreeGrafter"/>
</dbReference>
<organism evidence="10 11">
    <name type="scientific">Marseilla massiliensis</name>
    <dbReference type="NCBI Taxonomy" id="1841864"/>
    <lineage>
        <taxon>Bacteria</taxon>
        <taxon>Pseudomonadati</taxon>
        <taxon>Bacteroidota</taxon>
        <taxon>Bacteroidia</taxon>
        <taxon>Bacteroidales</taxon>
        <taxon>Prevotellaceae</taxon>
        <taxon>Marseilla</taxon>
    </lineage>
</organism>
<dbReference type="InterPro" id="IPR058130">
    <property type="entry name" value="PEA_transf_C"/>
</dbReference>
<evidence type="ECO:0000256" key="1">
    <source>
        <dbReference type="ARBA" id="ARBA00004651"/>
    </source>
</evidence>
<keyword evidence="5 8" id="KW-1133">Transmembrane helix</keyword>
<keyword evidence="11" id="KW-1185">Reference proteome</keyword>
<feature type="compositionally biased region" description="Basic and acidic residues" evidence="7">
    <location>
        <begin position="602"/>
        <end position="615"/>
    </location>
</feature>
<comment type="subcellular location">
    <subcellularLocation>
        <location evidence="1">Cell membrane</location>
        <topology evidence="1">Multi-pass membrane protein</topology>
    </subcellularLocation>
</comment>
<dbReference type="SUPFAM" id="SSF53649">
    <property type="entry name" value="Alkaline phosphatase-like"/>
    <property type="match status" value="1"/>
</dbReference>
<keyword evidence="2" id="KW-1003">Cell membrane</keyword>
<accession>A0A939B4A9</accession>
<dbReference type="PANTHER" id="PTHR30443">
    <property type="entry name" value="INNER MEMBRANE PROTEIN"/>
    <property type="match status" value="1"/>
</dbReference>
<comment type="caution">
    <text evidence="10">The sequence shown here is derived from an EMBL/GenBank/DDBJ whole genome shotgun (WGS) entry which is preliminary data.</text>
</comment>
<dbReference type="GO" id="GO:0016776">
    <property type="term" value="F:phosphotransferase activity, phosphate group as acceptor"/>
    <property type="evidence" value="ECO:0007669"/>
    <property type="project" value="TreeGrafter"/>
</dbReference>
<feature type="domain" description="Sulfatase N-terminal" evidence="9">
    <location>
        <begin position="264"/>
        <end position="571"/>
    </location>
</feature>
<evidence type="ECO:0000256" key="2">
    <source>
        <dbReference type="ARBA" id="ARBA00022475"/>
    </source>
</evidence>
<keyword evidence="4 8" id="KW-0812">Transmembrane</keyword>
<keyword evidence="6 8" id="KW-0472">Membrane</keyword>
<dbReference type="AlphaFoldDB" id="A0A939B4A9"/>
<dbReference type="Gene3D" id="3.40.720.10">
    <property type="entry name" value="Alkaline Phosphatase, subunit A"/>
    <property type="match status" value="1"/>
</dbReference>
<evidence type="ECO:0000256" key="5">
    <source>
        <dbReference type="ARBA" id="ARBA00022989"/>
    </source>
</evidence>
<feature type="transmembrane region" description="Helical" evidence="8">
    <location>
        <begin position="165"/>
        <end position="185"/>
    </location>
</feature>
<feature type="transmembrane region" description="Helical" evidence="8">
    <location>
        <begin position="46"/>
        <end position="65"/>
    </location>
</feature>
<evidence type="ECO:0000313" key="10">
    <source>
        <dbReference type="EMBL" id="MBM6660882.1"/>
    </source>
</evidence>
<feature type="transmembrane region" description="Helical" evidence="8">
    <location>
        <begin position="132"/>
        <end position="153"/>
    </location>
</feature>
<evidence type="ECO:0000256" key="6">
    <source>
        <dbReference type="ARBA" id="ARBA00023136"/>
    </source>
</evidence>
<dbReference type="CDD" id="cd16017">
    <property type="entry name" value="LptA"/>
    <property type="match status" value="1"/>
</dbReference>
<dbReference type="GO" id="GO:0005886">
    <property type="term" value="C:plasma membrane"/>
    <property type="evidence" value="ECO:0007669"/>
    <property type="project" value="UniProtKB-SubCell"/>
</dbReference>
<evidence type="ECO:0000256" key="8">
    <source>
        <dbReference type="SAM" id="Phobius"/>
    </source>
</evidence>
<evidence type="ECO:0000313" key="11">
    <source>
        <dbReference type="Proteomes" id="UP000764045"/>
    </source>
</evidence>
<dbReference type="InterPro" id="IPR000917">
    <property type="entry name" value="Sulfatase_N"/>
</dbReference>
<dbReference type="InterPro" id="IPR040423">
    <property type="entry name" value="PEA_transferase"/>
</dbReference>
<evidence type="ECO:0000259" key="9">
    <source>
        <dbReference type="Pfam" id="PF00884"/>
    </source>
</evidence>
<gene>
    <name evidence="10" type="ORF">H6B30_03780</name>
</gene>
<dbReference type="InterPro" id="IPR017850">
    <property type="entry name" value="Alkaline_phosphatase_core_sf"/>
</dbReference>
<sequence>MKYVSLIGRLLGYFFYPIKKSPAFFVFMFVLCYVCNRLGTPTFSELGIFELFADLYILCVALSFIPWKVRRWIKGAVYVVMYTTSIVDMYCTVKFGSTFTPTMLLLMEETTGSEASEFLKSYVDLSLLKTDLGWVMLILAVHLLYNVFMSMARRRHIRLDIDMKLIHRLSAVVLPAMGLATIYMLEQGIATRADNKKAFVRLMTYDNIGDVEHELTRDDKAELYLPVYRVAFSFYANRLAARQIDKLIEATGKARVDSCRFTSRNIVLIIGESYNRHHSQLYGYGKPTTPRQLRRAEDGQLTAFSDVVSPWNLTSFVFKHIFSLYTVGDRGEWCDYPLFPELFRKAGYRVTFITNQFLPQAEEAVYDFSGGFFLNNPTLDKAQFDVRNTSLHTYDDGVLADYDRLLAQDSIRFDGPDDHNLIILHLKGQHVSYSQRYPADRKRFAGADYDEPRLRPNDKQVMAHYDNATLYNDSIVDEILKRFEREDAIAIYMPDHGEECFGGGMRVYGRLHSAEIDYRLAHEEFEIPFWIWCSKGYAKSHPGMMEAIAGAKDKPYMTDRVAHMLLYLAGISCPAYRGEYNLLGPDYDPDRPRKLKNSVDYNKLKAENEHNDKNDGMAQPR</sequence>
<name>A0A939B4A9_9BACT</name>
<feature type="transmembrane region" description="Helical" evidence="8">
    <location>
        <begin position="77"/>
        <end position="97"/>
    </location>
</feature>
<feature type="region of interest" description="Disordered" evidence="7">
    <location>
        <begin position="587"/>
        <end position="621"/>
    </location>
</feature>
<dbReference type="PANTHER" id="PTHR30443:SF2">
    <property type="entry name" value="PHOSPHOETHANOLAMINE TRANSFERASE EPTC"/>
    <property type="match status" value="1"/>
</dbReference>
<protein>
    <submittedName>
        <fullName evidence="10">Phosphoethanolamine transferase</fullName>
    </submittedName>
</protein>
<proteinExistence type="predicted"/>
<evidence type="ECO:0000256" key="7">
    <source>
        <dbReference type="SAM" id="MobiDB-lite"/>
    </source>
</evidence>
<dbReference type="Proteomes" id="UP000764045">
    <property type="component" value="Unassembled WGS sequence"/>
</dbReference>
<evidence type="ECO:0000256" key="4">
    <source>
        <dbReference type="ARBA" id="ARBA00022692"/>
    </source>
</evidence>
<dbReference type="Pfam" id="PF00884">
    <property type="entry name" value="Sulfatase"/>
    <property type="match status" value="1"/>
</dbReference>
<dbReference type="RefSeq" id="WP_205108068.1">
    <property type="nucleotide sequence ID" value="NZ_JACJJL010000004.1"/>
</dbReference>